<dbReference type="GO" id="GO:0007156">
    <property type="term" value="P:homophilic cell adhesion via plasma membrane adhesion molecules"/>
    <property type="evidence" value="ECO:0007669"/>
    <property type="project" value="TreeGrafter"/>
</dbReference>
<dbReference type="InterPro" id="IPR003599">
    <property type="entry name" value="Ig_sub"/>
</dbReference>
<gene>
    <name evidence="5" type="ORF">PoB_007432000</name>
</gene>
<dbReference type="PROSITE" id="PS50835">
    <property type="entry name" value="IG_LIKE"/>
    <property type="match status" value="1"/>
</dbReference>
<name>A0AAV4DUH3_9GAST</name>
<dbReference type="InterPro" id="IPR036179">
    <property type="entry name" value="Ig-like_dom_sf"/>
</dbReference>
<protein>
    <submittedName>
        <fullName evidence="5">Roundabout-like protein 2</fullName>
    </submittedName>
</protein>
<keyword evidence="3" id="KW-0393">Immunoglobulin domain</keyword>
<dbReference type="Proteomes" id="UP000735302">
    <property type="component" value="Unassembled WGS sequence"/>
</dbReference>
<dbReference type="GO" id="GO:0043025">
    <property type="term" value="C:neuronal cell body"/>
    <property type="evidence" value="ECO:0007669"/>
    <property type="project" value="TreeGrafter"/>
</dbReference>
<dbReference type="PANTHER" id="PTHR45080">
    <property type="entry name" value="CONTACTIN 5"/>
    <property type="match status" value="1"/>
</dbReference>
<feature type="domain" description="Ig-like" evidence="4">
    <location>
        <begin position="33"/>
        <end position="131"/>
    </location>
</feature>
<reference evidence="5 6" key="1">
    <citation type="journal article" date="2021" name="Elife">
        <title>Chloroplast acquisition without the gene transfer in kleptoplastic sea slugs, Plakobranchus ocellatus.</title>
        <authorList>
            <person name="Maeda T."/>
            <person name="Takahashi S."/>
            <person name="Yoshida T."/>
            <person name="Shimamura S."/>
            <person name="Takaki Y."/>
            <person name="Nagai Y."/>
            <person name="Toyoda A."/>
            <person name="Suzuki Y."/>
            <person name="Arimoto A."/>
            <person name="Ishii H."/>
            <person name="Satoh N."/>
            <person name="Nishiyama T."/>
            <person name="Hasebe M."/>
            <person name="Maruyama T."/>
            <person name="Minagawa J."/>
            <person name="Obokata J."/>
            <person name="Shigenobu S."/>
        </authorList>
    </citation>
    <scope>NUCLEOTIDE SEQUENCE [LARGE SCALE GENOMIC DNA]</scope>
</reference>
<dbReference type="InterPro" id="IPR013783">
    <property type="entry name" value="Ig-like_fold"/>
</dbReference>
<evidence type="ECO:0000313" key="6">
    <source>
        <dbReference type="Proteomes" id="UP000735302"/>
    </source>
</evidence>
<dbReference type="SMART" id="SM00409">
    <property type="entry name" value="IG"/>
    <property type="match status" value="1"/>
</dbReference>
<dbReference type="GO" id="GO:0050808">
    <property type="term" value="P:synapse organization"/>
    <property type="evidence" value="ECO:0007669"/>
    <property type="project" value="TreeGrafter"/>
</dbReference>
<dbReference type="Pfam" id="PF07679">
    <property type="entry name" value="I-set"/>
    <property type="match status" value="1"/>
</dbReference>
<dbReference type="FunFam" id="2.60.40.10:FF:000032">
    <property type="entry name" value="palladin isoform X1"/>
    <property type="match status" value="1"/>
</dbReference>
<organism evidence="5 6">
    <name type="scientific">Plakobranchus ocellatus</name>
    <dbReference type="NCBI Taxonomy" id="259542"/>
    <lineage>
        <taxon>Eukaryota</taxon>
        <taxon>Metazoa</taxon>
        <taxon>Spiralia</taxon>
        <taxon>Lophotrochozoa</taxon>
        <taxon>Mollusca</taxon>
        <taxon>Gastropoda</taxon>
        <taxon>Heterobranchia</taxon>
        <taxon>Euthyneura</taxon>
        <taxon>Panpulmonata</taxon>
        <taxon>Sacoglossa</taxon>
        <taxon>Placobranchoidea</taxon>
        <taxon>Plakobranchidae</taxon>
        <taxon>Plakobranchus</taxon>
    </lineage>
</organism>
<dbReference type="GO" id="GO:0030424">
    <property type="term" value="C:axon"/>
    <property type="evidence" value="ECO:0007669"/>
    <property type="project" value="TreeGrafter"/>
</dbReference>
<dbReference type="GO" id="GO:0005886">
    <property type="term" value="C:plasma membrane"/>
    <property type="evidence" value="ECO:0007669"/>
    <property type="project" value="TreeGrafter"/>
</dbReference>
<dbReference type="AlphaFoldDB" id="A0AAV4DUH3"/>
<keyword evidence="6" id="KW-1185">Reference proteome</keyword>
<dbReference type="InterPro" id="IPR013098">
    <property type="entry name" value="Ig_I-set"/>
</dbReference>
<keyword evidence="1" id="KW-0732">Signal</keyword>
<dbReference type="GO" id="GO:0008046">
    <property type="term" value="F:axon guidance receptor activity"/>
    <property type="evidence" value="ECO:0007669"/>
    <property type="project" value="TreeGrafter"/>
</dbReference>
<accession>A0AAV4DUH3</accession>
<proteinExistence type="predicted"/>
<evidence type="ECO:0000256" key="3">
    <source>
        <dbReference type="ARBA" id="ARBA00023319"/>
    </source>
</evidence>
<comment type="caution">
    <text evidence="5">The sequence shown here is derived from an EMBL/GenBank/DDBJ whole genome shotgun (WGS) entry which is preliminary data.</text>
</comment>
<dbReference type="InterPro" id="IPR050958">
    <property type="entry name" value="Cell_Adh-Cytoskel_Orgn"/>
</dbReference>
<dbReference type="InterPro" id="IPR007110">
    <property type="entry name" value="Ig-like_dom"/>
</dbReference>
<evidence type="ECO:0000256" key="2">
    <source>
        <dbReference type="ARBA" id="ARBA00023157"/>
    </source>
</evidence>
<evidence type="ECO:0000259" key="4">
    <source>
        <dbReference type="PROSITE" id="PS50835"/>
    </source>
</evidence>
<dbReference type="EMBL" id="BLXT01008353">
    <property type="protein sequence ID" value="GFO47815.1"/>
    <property type="molecule type" value="Genomic_DNA"/>
</dbReference>
<dbReference type="Gene3D" id="2.60.40.10">
    <property type="entry name" value="Immunoglobulins"/>
    <property type="match status" value="1"/>
</dbReference>
<keyword evidence="2" id="KW-1015">Disulfide bond</keyword>
<dbReference type="SMART" id="SM00408">
    <property type="entry name" value="IGc2"/>
    <property type="match status" value="1"/>
</dbReference>
<sequence>MRRSQLLLQWTFPCTGHSLYSVVCSGIHSAENPQILEHPLDNYVGDNEPTKLECKVEGDPKPTVTWYRNGEKVSTSADDHSSHRLVIKEHGRDGLFFLRIIQNSNISDIGTYYCNATNIHGSAISRTAFIHKSVSRWEDKVDRALTLCCRDRDKAVLHLMNLF</sequence>
<dbReference type="SUPFAM" id="SSF48726">
    <property type="entry name" value="Immunoglobulin"/>
    <property type="match status" value="1"/>
</dbReference>
<dbReference type="InterPro" id="IPR003598">
    <property type="entry name" value="Ig_sub2"/>
</dbReference>
<evidence type="ECO:0000256" key="1">
    <source>
        <dbReference type="ARBA" id="ARBA00022729"/>
    </source>
</evidence>
<dbReference type="PANTHER" id="PTHR45080:SF8">
    <property type="entry name" value="IG-LIKE DOMAIN-CONTAINING PROTEIN"/>
    <property type="match status" value="1"/>
</dbReference>
<evidence type="ECO:0000313" key="5">
    <source>
        <dbReference type="EMBL" id="GFO47815.1"/>
    </source>
</evidence>